<dbReference type="PANTHER" id="PTHR46060">
    <property type="entry name" value="MARINER MOS1 TRANSPOSASE-LIKE PROTEIN"/>
    <property type="match status" value="1"/>
</dbReference>
<dbReference type="GO" id="GO:0000793">
    <property type="term" value="C:condensed chromosome"/>
    <property type="evidence" value="ECO:0007669"/>
    <property type="project" value="TreeGrafter"/>
</dbReference>
<dbReference type="GO" id="GO:0015074">
    <property type="term" value="P:DNA integration"/>
    <property type="evidence" value="ECO:0007669"/>
    <property type="project" value="TreeGrafter"/>
</dbReference>
<organism evidence="2 3">
    <name type="scientific">Heterorhabditis bacteriophora</name>
    <name type="common">Entomopathogenic nematode worm</name>
    <dbReference type="NCBI Taxonomy" id="37862"/>
    <lineage>
        <taxon>Eukaryota</taxon>
        <taxon>Metazoa</taxon>
        <taxon>Ecdysozoa</taxon>
        <taxon>Nematoda</taxon>
        <taxon>Chromadorea</taxon>
        <taxon>Rhabditida</taxon>
        <taxon>Rhabditina</taxon>
        <taxon>Rhabditomorpha</taxon>
        <taxon>Strongyloidea</taxon>
        <taxon>Heterorhabditidae</taxon>
        <taxon>Heterorhabditis</taxon>
    </lineage>
</organism>
<dbReference type="GO" id="GO:0044774">
    <property type="term" value="P:mitotic DNA integrity checkpoint signaling"/>
    <property type="evidence" value="ECO:0007669"/>
    <property type="project" value="TreeGrafter"/>
</dbReference>
<dbReference type="Pfam" id="PF17906">
    <property type="entry name" value="HTH_48"/>
    <property type="match status" value="1"/>
</dbReference>
<dbReference type="Pfam" id="PF02460">
    <property type="entry name" value="Patched"/>
    <property type="match status" value="1"/>
</dbReference>
<dbReference type="InterPro" id="IPR036388">
    <property type="entry name" value="WH-like_DNA-bd_sf"/>
</dbReference>
<dbReference type="GO" id="GO:0035861">
    <property type="term" value="C:site of double-strand break"/>
    <property type="evidence" value="ECO:0007669"/>
    <property type="project" value="TreeGrafter"/>
</dbReference>
<name>A0A1I7XQR4_HETBA</name>
<proteinExistence type="predicted"/>
<dbReference type="GO" id="GO:0005634">
    <property type="term" value="C:nucleus"/>
    <property type="evidence" value="ECO:0007669"/>
    <property type="project" value="TreeGrafter"/>
</dbReference>
<evidence type="ECO:0000313" key="2">
    <source>
        <dbReference type="Proteomes" id="UP000095283"/>
    </source>
</evidence>
<dbReference type="Gene3D" id="1.10.10.10">
    <property type="entry name" value="Winged helix-like DNA-binding domain superfamily/Winged helix DNA-binding domain"/>
    <property type="match status" value="1"/>
</dbReference>
<dbReference type="AlphaFoldDB" id="A0A1I7XQR4"/>
<accession>A0A1I7XQR4</accession>
<dbReference type="InterPro" id="IPR041426">
    <property type="entry name" value="Mos1_HTH"/>
</dbReference>
<dbReference type="GO" id="GO:0031297">
    <property type="term" value="P:replication fork processing"/>
    <property type="evidence" value="ECO:0007669"/>
    <property type="project" value="TreeGrafter"/>
</dbReference>
<protein>
    <submittedName>
        <fullName evidence="3">SSD domain-containing protein</fullName>
    </submittedName>
</protein>
<dbReference type="GO" id="GO:0046975">
    <property type="term" value="F:histone H3K36 methyltransferase activity"/>
    <property type="evidence" value="ECO:0007669"/>
    <property type="project" value="TreeGrafter"/>
</dbReference>
<dbReference type="InterPro" id="IPR000731">
    <property type="entry name" value="SSD"/>
</dbReference>
<dbReference type="GO" id="GO:0044547">
    <property type="term" value="F:DNA topoisomerase binding"/>
    <property type="evidence" value="ECO:0007669"/>
    <property type="project" value="TreeGrafter"/>
</dbReference>
<dbReference type="InterPro" id="IPR003392">
    <property type="entry name" value="PTHD_SSD"/>
</dbReference>
<keyword evidence="2" id="KW-1185">Reference proteome</keyword>
<sequence>MSHQKLHIRHCILHEFQQRKNAAEACKSICSVLGEGVVSHSTCRYWFQRFKAGEFDVNDRQRSGTSETLKTNAFKSLLDENHSQTRKRLAKQLGVIQTTVSRRLHEMGKIRKLGKWVPYELSENSIGRRLNICISLLARQRKKNFLWKIVTGDEKWIMYDNPKRTYSWVDPGQPTTSTAKPSTHAKKVLLCIWWDMKGVLAFKMWLRCENESTISLPPSRCRFFHEGIRKLPEKWHKVMENAGKYVFSFTIGTFTDIIAVKGFCAMTAACMFFTFLYQADDIYATEIDSLRTQIKNEKQDSISVKYFTDKQRSLSSQTIPCKDPKVSIYGITVMEQGLDYDKLLLRSDPLVEAFAKEIELFHGGDQIEIAFKNAPDMTIPANRDRIEKIAQDFETVEYDWSQDFVWVNTSDYNSLSLVSFRMRIGVHHFSTPSDLVRVTAELRNIASQHPDLDIITYQQSRAIADQGFLEPGLCLLALPPSPFWEASGTILDASEAFGTQLSIGRVWQEEGERNGVAFWFLNETDPTLQIPLRMTYTTRPSQDLSEE</sequence>
<dbReference type="Pfam" id="PF01359">
    <property type="entry name" value="Transposase_1"/>
    <property type="match status" value="1"/>
</dbReference>
<dbReference type="PANTHER" id="PTHR46060:SF2">
    <property type="entry name" value="HISTONE-LYSINE N-METHYLTRANSFERASE SETMAR"/>
    <property type="match status" value="1"/>
</dbReference>
<dbReference type="Gene3D" id="1.10.10.1450">
    <property type="match status" value="1"/>
</dbReference>
<dbReference type="Gene3D" id="3.30.420.10">
    <property type="entry name" value="Ribonuclease H-like superfamily/Ribonuclease H"/>
    <property type="match status" value="1"/>
</dbReference>
<dbReference type="GO" id="GO:0003697">
    <property type="term" value="F:single-stranded DNA binding"/>
    <property type="evidence" value="ECO:0007669"/>
    <property type="project" value="TreeGrafter"/>
</dbReference>
<dbReference type="GO" id="GO:0003690">
    <property type="term" value="F:double-stranded DNA binding"/>
    <property type="evidence" value="ECO:0007669"/>
    <property type="project" value="TreeGrafter"/>
</dbReference>
<dbReference type="Proteomes" id="UP000095283">
    <property type="component" value="Unplaced"/>
</dbReference>
<evidence type="ECO:0000259" key="1">
    <source>
        <dbReference type="PROSITE" id="PS50156"/>
    </source>
</evidence>
<dbReference type="WBParaSite" id="Hba_19674">
    <property type="protein sequence ID" value="Hba_19674"/>
    <property type="gene ID" value="Hba_19674"/>
</dbReference>
<dbReference type="InterPro" id="IPR052709">
    <property type="entry name" value="Transposase-MT_Hybrid"/>
</dbReference>
<dbReference type="GO" id="GO:0042800">
    <property type="term" value="F:histone H3K4 methyltransferase activity"/>
    <property type="evidence" value="ECO:0007669"/>
    <property type="project" value="TreeGrafter"/>
</dbReference>
<dbReference type="GO" id="GO:0000014">
    <property type="term" value="F:single-stranded DNA endodeoxyribonuclease activity"/>
    <property type="evidence" value="ECO:0007669"/>
    <property type="project" value="TreeGrafter"/>
</dbReference>
<dbReference type="PROSITE" id="PS50156">
    <property type="entry name" value="SSD"/>
    <property type="match status" value="1"/>
</dbReference>
<evidence type="ECO:0000313" key="3">
    <source>
        <dbReference type="WBParaSite" id="Hba_19674"/>
    </source>
</evidence>
<dbReference type="InterPro" id="IPR036397">
    <property type="entry name" value="RNaseH_sf"/>
</dbReference>
<feature type="domain" description="SSD" evidence="1">
    <location>
        <begin position="246"/>
        <end position="278"/>
    </location>
</feature>
<dbReference type="InterPro" id="IPR001888">
    <property type="entry name" value="Transposase_1"/>
</dbReference>
<dbReference type="GO" id="GO:0006303">
    <property type="term" value="P:double-strand break repair via nonhomologous end joining"/>
    <property type="evidence" value="ECO:0007669"/>
    <property type="project" value="TreeGrafter"/>
</dbReference>
<reference evidence="3" key="1">
    <citation type="submission" date="2016-11" db="UniProtKB">
        <authorList>
            <consortium name="WormBaseParasite"/>
        </authorList>
    </citation>
    <scope>IDENTIFICATION</scope>
</reference>
<dbReference type="GO" id="GO:0000729">
    <property type="term" value="P:DNA double-strand break processing"/>
    <property type="evidence" value="ECO:0007669"/>
    <property type="project" value="TreeGrafter"/>
</dbReference>
<dbReference type="GO" id="GO:0016020">
    <property type="term" value="C:membrane"/>
    <property type="evidence" value="ECO:0007669"/>
    <property type="project" value="InterPro"/>
</dbReference>